<feature type="region of interest" description="Disordered" evidence="1">
    <location>
        <begin position="187"/>
        <end position="259"/>
    </location>
</feature>
<evidence type="ECO:0000256" key="1">
    <source>
        <dbReference type="SAM" id="MobiDB-lite"/>
    </source>
</evidence>
<proteinExistence type="predicted"/>
<name>A0A6F9EIS3_9BACL</name>
<protein>
    <submittedName>
        <fullName evidence="2">Uncharacterized protein</fullName>
    </submittedName>
</protein>
<accession>A0A6F9EIS3</accession>
<reference evidence="2 3" key="1">
    <citation type="submission" date="2020-04" db="EMBL/GenBank/DDBJ databases">
        <authorList>
            <person name="Hogendoorn C."/>
        </authorList>
    </citation>
    <scope>NUCLEOTIDE SEQUENCE [LARGE SCALE GENOMIC DNA]</scope>
    <source>
        <strain evidence="2">COOX1</strain>
    </source>
</reference>
<dbReference type="Proteomes" id="UP000502196">
    <property type="component" value="Chromosome"/>
</dbReference>
<evidence type="ECO:0000313" key="2">
    <source>
        <dbReference type="EMBL" id="CAB3396245.1"/>
    </source>
</evidence>
<dbReference type="Gene3D" id="2.120.10.30">
    <property type="entry name" value="TolB, C-terminal domain"/>
    <property type="match status" value="1"/>
</dbReference>
<gene>
    <name evidence="2" type="ORF">COOX1_3491</name>
</gene>
<feature type="region of interest" description="Disordered" evidence="1">
    <location>
        <begin position="571"/>
        <end position="595"/>
    </location>
</feature>
<dbReference type="InterPro" id="IPR011042">
    <property type="entry name" value="6-blade_b-propeller_TolB-like"/>
</dbReference>
<dbReference type="AlphaFoldDB" id="A0A6F9EIS3"/>
<sequence length="595" mass="64286">MSLQWNAVCRHPFSPAPSPRRSRGHWAGWVLFLCLVGGVFPALSPDAEAGGPVEAQKPQRPLVSVIREGAVWVLQAEGRFAPVPKTEGADRAIFSPDGRFLAVHRSEGSLWLITPDGRKGWLLAKDRVSPDIAWSPTGGRLGYIRSGALWVIPCGPEGPSDWSLAAPEAERFAWSSDGNRLYVATPAWSVPAPPKPTTPIAPRKPESPPGRPGPDASTRDAEQKPGDSPGKGGHEASAATTNGISPSPALGEAAGATGTPVRRQAVRILEVKWRGGTPKVWGELPLRMVEDHQESTAVRHKLHEPKRAEGIRVYNDQTPSAAQGSQAPGWSGWPVWGVEGIYPSPGGEAVALVVRDAPDSRRALHRGLISFTGRSAIPLVVWQARLGSPLEFAGWTIQDRRLWIGFLTDRRRESGHRTESRSEAFEGEFLAWKLPEGAVSSVDRPVILTPETATDRRASSDPQAQGWLVVRAFAHPWIQERWRPASLWAVRPDGRAIQLSHPLFGAEDLAGWWGPGEQWVGLRKAWGHARLWWSSRPLGRTEVLVDGLGRDVAPGVVDIGFVHPGPDTGTWVTAGAGHPRPTGRTGAEKGALGPG</sequence>
<dbReference type="EMBL" id="LR792683">
    <property type="protein sequence ID" value="CAB3396245.1"/>
    <property type="molecule type" value="Genomic_DNA"/>
</dbReference>
<organism evidence="2 3">
    <name type="scientific">Kyrpidia spormannii</name>
    <dbReference type="NCBI Taxonomy" id="2055160"/>
    <lineage>
        <taxon>Bacteria</taxon>
        <taxon>Bacillati</taxon>
        <taxon>Bacillota</taxon>
        <taxon>Bacilli</taxon>
        <taxon>Bacillales</taxon>
        <taxon>Alicyclobacillaceae</taxon>
        <taxon>Kyrpidia</taxon>
    </lineage>
</organism>
<dbReference type="SUPFAM" id="SSF82171">
    <property type="entry name" value="DPP6 N-terminal domain-like"/>
    <property type="match status" value="1"/>
</dbReference>
<evidence type="ECO:0000313" key="3">
    <source>
        <dbReference type="Proteomes" id="UP000502196"/>
    </source>
</evidence>